<keyword evidence="5" id="KW-0732">Signal</keyword>
<evidence type="ECO:0000256" key="6">
    <source>
        <dbReference type="ARBA" id="ARBA00022801"/>
    </source>
</evidence>
<keyword evidence="4" id="KW-0858">Xylan degradation</keyword>
<evidence type="ECO:0000256" key="7">
    <source>
        <dbReference type="ARBA" id="ARBA00023277"/>
    </source>
</evidence>
<dbReference type="Gene3D" id="3.40.50.1820">
    <property type="entry name" value="alpha/beta hydrolase"/>
    <property type="match status" value="1"/>
</dbReference>
<evidence type="ECO:0000313" key="10">
    <source>
        <dbReference type="EMBL" id="GAT52888.1"/>
    </source>
</evidence>
<dbReference type="EC" id="3.1.1.73" evidence="2"/>
<dbReference type="PANTHER" id="PTHR38050">
    <property type="match status" value="1"/>
</dbReference>
<evidence type="ECO:0000256" key="5">
    <source>
        <dbReference type="ARBA" id="ARBA00022729"/>
    </source>
</evidence>
<keyword evidence="7" id="KW-0119">Carbohydrate metabolism</keyword>
<keyword evidence="8" id="KW-0624">Polysaccharide degradation</keyword>
<dbReference type="PANTHER" id="PTHR38050:SF2">
    <property type="entry name" value="FERULOYL ESTERASE C-RELATED"/>
    <property type="match status" value="1"/>
</dbReference>
<dbReference type="InterPro" id="IPR043595">
    <property type="entry name" value="FaeB/C/D"/>
</dbReference>
<comment type="subcellular location">
    <subcellularLocation>
        <location evidence="1">Secreted</location>
    </subcellularLocation>
</comment>
<dbReference type="InterPro" id="IPR029058">
    <property type="entry name" value="AB_hydrolase_fold"/>
</dbReference>
<dbReference type="EMBL" id="DF847981">
    <property type="protein sequence ID" value="GAT52888.1"/>
    <property type="molecule type" value="Genomic_DNA"/>
</dbReference>
<comment type="catalytic activity">
    <reaction evidence="9">
        <text>feruloyl-polysaccharide + H2O = ferulate + polysaccharide.</text>
        <dbReference type="EC" id="3.1.1.73"/>
    </reaction>
</comment>
<dbReference type="SUPFAM" id="SSF53474">
    <property type="entry name" value="alpha/beta-Hydrolases"/>
    <property type="match status" value="1"/>
</dbReference>
<evidence type="ECO:0000256" key="3">
    <source>
        <dbReference type="ARBA" id="ARBA00022525"/>
    </source>
</evidence>
<evidence type="ECO:0000256" key="9">
    <source>
        <dbReference type="ARBA" id="ARBA00034075"/>
    </source>
</evidence>
<proteinExistence type="predicted"/>
<evidence type="ECO:0000256" key="4">
    <source>
        <dbReference type="ARBA" id="ARBA00022651"/>
    </source>
</evidence>
<evidence type="ECO:0000256" key="1">
    <source>
        <dbReference type="ARBA" id="ARBA00004613"/>
    </source>
</evidence>
<sequence>MERGSAYGLLGSNVAKHMGLIRRTLSNFGYANALPTARRFSRKADAVSVNPNLSTAPSNATAGCSSSSASDFLSQFSSTNHANLTLALSPSLGGNRTFLVHLPQNYYASTPHALVLSFHGFKSAALKQESITGFSEPGVLINGKGLVAVYPEGQFGPGKNGDESIRAWQGAPYSPPGVDDIGFTQALLAHLSDNLCLDSNRFYASGKSNGGGFTNLLACTPSTASLFAAFAPVSAALYAGANPADCAPGRSVPIINFHGLADTVIPFDGRDADKEGRTEYATPNITQYREAWAARNGCGAGTSSTKVGGRVKLSSHIALNQAPLISHPHENTTLKAFTCDSQVNGFTVDGLGHSWPGTAGLDGGVTTFNATTANIVPFFETYALGDS</sequence>
<organism evidence="10 11">
    <name type="scientific">Mycena chlorophos</name>
    <name type="common">Agaric fungus</name>
    <name type="synonym">Agaricus chlorophos</name>
    <dbReference type="NCBI Taxonomy" id="658473"/>
    <lineage>
        <taxon>Eukaryota</taxon>
        <taxon>Fungi</taxon>
        <taxon>Dikarya</taxon>
        <taxon>Basidiomycota</taxon>
        <taxon>Agaricomycotina</taxon>
        <taxon>Agaricomycetes</taxon>
        <taxon>Agaricomycetidae</taxon>
        <taxon>Agaricales</taxon>
        <taxon>Marasmiineae</taxon>
        <taxon>Mycenaceae</taxon>
        <taxon>Mycena</taxon>
    </lineage>
</organism>
<keyword evidence="3" id="KW-0964">Secreted</keyword>
<reference evidence="10" key="1">
    <citation type="submission" date="2014-09" db="EMBL/GenBank/DDBJ databases">
        <title>Genome sequence of the luminous mushroom Mycena chlorophos for searching fungal bioluminescence genes.</title>
        <authorList>
            <person name="Tanaka Y."/>
            <person name="Kasuga D."/>
            <person name="Oba Y."/>
            <person name="Hase S."/>
            <person name="Sato K."/>
            <person name="Oba Y."/>
            <person name="Sakakibara Y."/>
        </authorList>
    </citation>
    <scope>NUCLEOTIDE SEQUENCE</scope>
</reference>
<evidence type="ECO:0000256" key="8">
    <source>
        <dbReference type="ARBA" id="ARBA00023326"/>
    </source>
</evidence>
<evidence type="ECO:0000256" key="2">
    <source>
        <dbReference type="ARBA" id="ARBA00013091"/>
    </source>
</evidence>
<name>A0ABQ0LP46_MYCCL</name>
<keyword evidence="11" id="KW-1185">Reference proteome</keyword>
<accession>A0ABQ0LP46</accession>
<evidence type="ECO:0000313" key="11">
    <source>
        <dbReference type="Proteomes" id="UP000815677"/>
    </source>
</evidence>
<protein>
    <recommendedName>
        <fullName evidence="2">feruloyl esterase</fullName>
        <ecNumber evidence="2">3.1.1.73</ecNumber>
    </recommendedName>
</protein>
<dbReference type="Proteomes" id="UP000815677">
    <property type="component" value="Unassembled WGS sequence"/>
</dbReference>
<keyword evidence="6" id="KW-0378">Hydrolase</keyword>
<gene>
    <name evidence="10" type="ORF">MCHLO_09898</name>
</gene>